<gene>
    <name evidence="3" type="ORF">ACFSJ0_48180</name>
</gene>
<evidence type="ECO:0000256" key="1">
    <source>
        <dbReference type="SAM" id="MobiDB-lite"/>
    </source>
</evidence>
<proteinExistence type="predicted"/>
<evidence type="ECO:0000313" key="4">
    <source>
        <dbReference type="Proteomes" id="UP001597097"/>
    </source>
</evidence>
<dbReference type="RefSeq" id="WP_219528883.1">
    <property type="nucleotide sequence ID" value="NZ_JAHKRM010000005.1"/>
</dbReference>
<keyword evidence="4" id="KW-1185">Reference proteome</keyword>
<evidence type="ECO:0000256" key="2">
    <source>
        <dbReference type="SAM" id="SignalP"/>
    </source>
</evidence>
<feature type="compositionally biased region" description="Low complexity" evidence="1">
    <location>
        <begin position="27"/>
        <end position="58"/>
    </location>
</feature>
<organism evidence="3 4">
    <name type="scientific">Nonomuraea guangzhouensis</name>
    <dbReference type="NCBI Taxonomy" id="1291555"/>
    <lineage>
        <taxon>Bacteria</taxon>
        <taxon>Bacillati</taxon>
        <taxon>Actinomycetota</taxon>
        <taxon>Actinomycetes</taxon>
        <taxon>Streptosporangiales</taxon>
        <taxon>Streptosporangiaceae</taxon>
        <taxon>Nonomuraea</taxon>
    </lineage>
</organism>
<feature type="chain" id="PRO_5046282447" evidence="2">
    <location>
        <begin position="21"/>
        <end position="156"/>
    </location>
</feature>
<keyword evidence="2" id="KW-0732">Signal</keyword>
<evidence type="ECO:0000313" key="3">
    <source>
        <dbReference type="EMBL" id="MFD1544896.1"/>
    </source>
</evidence>
<name>A0ABW4GPW7_9ACTN</name>
<dbReference type="PROSITE" id="PS51257">
    <property type="entry name" value="PROKAR_LIPOPROTEIN"/>
    <property type="match status" value="1"/>
</dbReference>
<feature type="signal peptide" evidence="2">
    <location>
        <begin position="1"/>
        <end position="20"/>
    </location>
</feature>
<accession>A0ABW4GPW7</accession>
<dbReference type="Proteomes" id="UP001597097">
    <property type="component" value="Unassembled WGS sequence"/>
</dbReference>
<comment type="caution">
    <text evidence="3">The sequence shown here is derived from an EMBL/GenBank/DDBJ whole genome shotgun (WGS) entry which is preliminary data.</text>
</comment>
<sequence length="156" mass="15727">MRSRVIACVPVLLLFMSACGEKPEPEAAPSAALTTPATPAPSASQTPTASAPQTPTARPSRKRVLAGPGTVCGEIQPPVGGPMAAVAVAAGRADCRTALKIFRTYYRPSTPKQGSAGVATVGGWRCASNSAAQASISGRLSSCRQAAAKIVADVIP</sequence>
<feature type="region of interest" description="Disordered" evidence="1">
    <location>
        <begin position="25"/>
        <end position="69"/>
    </location>
</feature>
<dbReference type="EMBL" id="JBHUCM010000045">
    <property type="protein sequence ID" value="MFD1544896.1"/>
    <property type="molecule type" value="Genomic_DNA"/>
</dbReference>
<protein>
    <submittedName>
        <fullName evidence="3">Uncharacterized protein</fullName>
    </submittedName>
</protein>
<reference evidence="4" key="1">
    <citation type="journal article" date="2019" name="Int. J. Syst. Evol. Microbiol.">
        <title>The Global Catalogue of Microorganisms (GCM) 10K type strain sequencing project: providing services to taxonomists for standard genome sequencing and annotation.</title>
        <authorList>
            <consortium name="The Broad Institute Genomics Platform"/>
            <consortium name="The Broad Institute Genome Sequencing Center for Infectious Disease"/>
            <person name="Wu L."/>
            <person name="Ma J."/>
        </authorList>
    </citation>
    <scope>NUCLEOTIDE SEQUENCE [LARGE SCALE GENOMIC DNA]</scope>
    <source>
        <strain evidence="4">CGMCC 1.15399</strain>
    </source>
</reference>